<dbReference type="AlphaFoldDB" id="A0A0F9VEM5"/>
<organism evidence="1">
    <name type="scientific">marine sediment metagenome</name>
    <dbReference type="NCBI Taxonomy" id="412755"/>
    <lineage>
        <taxon>unclassified sequences</taxon>
        <taxon>metagenomes</taxon>
        <taxon>ecological metagenomes</taxon>
    </lineage>
</organism>
<proteinExistence type="predicted"/>
<dbReference type="EMBL" id="LAZR01000026">
    <property type="protein sequence ID" value="KKO03606.1"/>
    <property type="molecule type" value="Genomic_DNA"/>
</dbReference>
<sequence>MPVQSGQWVPGMWVHGEAITNDAQNGAPVTLYQAGSTTETITLTEADQFVITDVILTTQVNGNVSLIIDVDADTSADAGELIVGGNVNLLGLMHSFITPYVCPAGTMPTLIAESSGAIMCVVHGYIRRAE</sequence>
<gene>
    <name evidence="1" type="ORF">LCGC14_0095330</name>
</gene>
<protein>
    <submittedName>
        <fullName evidence="1">Uncharacterized protein</fullName>
    </submittedName>
</protein>
<accession>A0A0F9VEM5</accession>
<evidence type="ECO:0000313" key="1">
    <source>
        <dbReference type="EMBL" id="KKO03606.1"/>
    </source>
</evidence>
<comment type="caution">
    <text evidence="1">The sequence shown here is derived from an EMBL/GenBank/DDBJ whole genome shotgun (WGS) entry which is preliminary data.</text>
</comment>
<reference evidence="1" key="1">
    <citation type="journal article" date="2015" name="Nature">
        <title>Complex archaea that bridge the gap between prokaryotes and eukaryotes.</title>
        <authorList>
            <person name="Spang A."/>
            <person name="Saw J.H."/>
            <person name="Jorgensen S.L."/>
            <person name="Zaremba-Niedzwiedzka K."/>
            <person name="Martijn J."/>
            <person name="Lind A.E."/>
            <person name="van Eijk R."/>
            <person name="Schleper C."/>
            <person name="Guy L."/>
            <person name="Ettema T.J."/>
        </authorList>
    </citation>
    <scope>NUCLEOTIDE SEQUENCE</scope>
</reference>
<name>A0A0F9VEM5_9ZZZZ</name>